<dbReference type="SUPFAM" id="SSF46894">
    <property type="entry name" value="C-terminal effector domain of the bipartite response regulators"/>
    <property type="match status" value="1"/>
</dbReference>
<evidence type="ECO:0000256" key="1">
    <source>
        <dbReference type="ARBA" id="ARBA00023015"/>
    </source>
</evidence>
<dbReference type="SMART" id="SM00421">
    <property type="entry name" value="HTH_LUXR"/>
    <property type="match status" value="1"/>
</dbReference>
<evidence type="ECO:0000313" key="5">
    <source>
        <dbReference type="EMBL" id="TCM81502.1"/>
    </source>
</evidence>
<keyword evidence="2" id="KW-0238">DNA-binding</keyword>
<reference evidence="5 6" key="1">
    <citation type="submission" date="2019-03" db="EMBL/GenBank/DDBJ databases">
        <title>Genomic Encyclopedia of Type Strains, Phase IV (KMG-IV): sequencing the most valuable type-strain genomes for metagenomic binning, comparative biology and taxonomic classification.</title>
        <authorList>
            <person name="Goeker M."/>
        </authorList>
    </citation>
    <scope>NUCLEOTIDE SEQUENCE [LARGE SCALE GENOMIC DNA]</scope>
    <source>
        <strain evidence="5 6">DSM 21153</strain>
    </source>
</reference>
<keyword evidence="6" id="KW-1185">Reference proteome</keyword>
<dbReference type="PRINTS" id="PR00038">
    <property type="entry name" value="HTHLUXR"/>
</dbReference>
<protein>
    <submittedName>
        <fullName evidence="5">LuxR family transcriptional regulator</fullName>
    </submittedName>
</protein>
<dbReference type="EMBL" id="SLVM01000018">
    <property type="protein sequence ID" value="TCM81502.1"/>
    <property type="molecule type" value="Genomic_DNA"/>
</dbReference>
<keyword evidence="3" id="KW-0804">Transcription</keyword>
<dbReference type="GO" id="GO:0003677">
    <property type="term" value="F:DNA binding"/>
    <property type="evidence" value="ECO:0007669"/>
    <property type="project" value="UniProtKB-KW"/>
</dbReference>
<dbReference type="InterPro" id="IPR036693">
    <property type="entry name" value="TF_LuxR_autoind-bd_dom_sf"/>
</dbReference>
<dbReference type="Gene3D" id="3.30.450.80">
    <property type="entry name" value="Transcription factor LuxR-like, autoinducer-binding domain"/>
    <property type="match status" value="1"/>
</dbReference>
<dbReference type="Pfam" id="PF00196">
    <property type="entry name" value="GerE"/>
    <property type="match status" value="1"/>
</dbReference>
<dbReference type="InterPro" id="IPR005143">
    <property type="entry name" value="TF_LuxR_autoind-bd_dom"/>
</dbReference>
<dbReference type="PANTHER" id="PTHR44688:SF16">
    <property type="entry name" value="DNA-BINDING TRANSCRIPTIONAL ACTIVATOR DEVR_DOSR"/>
    <property type="match status" value="1"/>
</dbReference>
<dbReference type="RefSeq" id="WP_132695877.1">
    <property type="nucleotide sequence ID" value="NZ_SLVM01000018.1"/>
</dbReference>
<dbReference type="InterPro" id="IPR016032">
    <property type="entry name" value="Sig_transdc_resp-reg_C-effctor"/>
</dbReference>
<keyword evidence="1" id="KW-0805">Transcription regulation</keyword>
<dbReference type="Pfam" id="PF03472">
    <property type="entry name" value="Autoind_bind"/>
    <property type="match status" value="1"/>
</dbReference>
<name>A0A4R1YRJ9_9RHOB</name>
<dbReference type="GO" id="GO:0006355">
    <property type="term" value="P:regulation of DNA-templated transcription"/>
    <property type="evidence" value="ECO:0007669"/>
    <property type="project" value="InterPro"/>
</dbReference>
<sequence>MPLEHLKLIVAAKTVEELWACHTRRMAAYGFDRLIYGFTRFRTANSLGDKDDLLVLSNLSPDYMRIFVDREMYRDAPMVRWAAENEGYCSWRELRDRRALGALTPAEERTLEFNHSMGINVGYSISFRDISARAKGAIGLVARDGMTQDDADAVWDEHGADILLQNEVMHLKVQNLPYLSTRPPLTPRQREVLEWVGDGKTAQDIATILGVTPATVEKHLRLARETLDVETTAQAVLKAWFQNQIFSTRN</sequence>
<evidence type="ECO:0000259" key="4">
    <source>
        <dbReference type="PROSITE" id="PS50043"/>
    </source>
</evidence>
<dbReference type="PANTHER" id="PTHR44688">
    <property type="entry name" value="DNA-BINDING TRANSCRIPTIONAL ACTIVATOR DEVR_DOSR"/>
    <property type="match status" value="1"/>
</dbReference>
<dbReference type="PROSITE" id="PS50043">
    <property type="entry name" value="HTH_LUXR_2"/>
    <property type="match status" value="1"/>
</dbReference>
<evidence type="ECO:0000256" key="2">
    <source>
        <dbReference type="ARBA" id="ARBA00023125"/>
    </source>
</evidence>
<proteinExistence type="predicted"/>
<comment type="caution">
    <text evidence="5">The sequence shown here is derived from an EMBL/GenBank/DDBJ whole genome shotgun (WGS) entry which is preliminary data.</text>
</comment>
<evidence type="ECO:0000256" key="3">
    <source>
        <dbReference type="ARBA" id="ARBA00023163"/>
    </source>
</evidence>
<accession>A0A4R1YRJ9</accession>
<dbReference type="AlphaFoldDB" id="A0A4R1YRJ9"/>
<organism evidence="5 6">
    <name type="scientific">Rhodovulum steppense</name>
    <dbReference type="NCBI Taxonomy" id="540251"/>
    <lineage>
        <taxon>Bacteria</taxon>
        <taxon>Pseudomonadati</taxon>
        <taxon>Pseudomonadota</taxon>
        <taxon>Alphaproteobacteria</taxon>
        <taxon>Rhodobacterales</taxon>
        <taxon>Paracoccaceae</taxon>
        <taxon>Rhodovulum</taxon>
    </lineage>
</organism>
<dbReference type="Proteomes" id="UP000295277">
    <property type="component" value="Unassembled WGS sequence"/>
</dbReference>
<dbReference type="InterPro" id="IPR036388">
    <property type="entry name" value="WH-like_DNA-bd_sf"/>
</dbReference>
<dbReference type="InterPro" id="IPR000792">
    <property type="entry name" value="Tscrpt_reg_LuxR_C"/>
</dbReference>
<gene>
    <name evidence="5" type="ORF">EV216_11845</name>
</gene>
<dbReference type="SUPFAM" id="SSF75516">
    <property type="entry name" value="Pheromone-binding domain of LuxR-like quorum-sensing transcription factors"/>
    <property type="match status" value="1"/>
</dbReference>
<dbReference type="OrthoDB" id="3679796at2"/>
<feature type="domain" description="HTH luxR-type" evidence="4">
    <location>
        <begin position="178"/>
        <end position="243"/>
    </location>
</feature>
<evidence type="ECO:0000313" key="6">
    <source>
        <dbReference type="Proteomes" id="UP000295277"/>
    </source>
</evidence>
<dbReference type="CDD" id="cd06170">
    <property type="entry name" value="LuxR_C_like"/>
    <property type="match status" value="1"/>
</dbReference>
<dbReference type="Gene3D" id="1.10.10.10">
    <property type="entry name" value="Winged helix-like DNA-binding domain superfamily/Winged helix DNA-binding domain"/>
    <property type="match status" value="1"/>
</dbReference>